<dbReference type="PANTHER" id="PTHR32309:SF13">
    <property type="entry name" value="FERRIC ENTEROBACTIN TRANSPORT PROTEIN FEPE"/>
    <property type="match status" value="1"/>
</dbReference>
<evidence type="ECO:0008006" key="3">
    <source>
        <dbReference type="Google" id="ProtNLM"/>
    </source>
</evidence>
<dbReference type="GO" id="GO:0004713">
    <property type="term" value="F:protein tyrosine kinase activity"/>
    <property type="evidence" value="ECO:0007669"/>
    <property type="project" value="TreeGrafter"/>
</dbReference>
<keyword evidence="1" id="KW-1133">Transmembrane helix</keyword>
<evidence type="ECO:0000256" key="1">
    <source>
        <dbReference type="SAM" id="Phobius"/>
    </source>
</evidence>
<reference evidence="2" key="1">
    <citation type="submission" date="2020-02" db="EMBL/GenBank/DDBJ databases">
        <authorList>
            <person name="Meier V. D."/>
        </authorList>
    </citation>
    <scope>NUCLEOTIDE SEQUENCE</scope>
    <source>
        <strain evidence="2">AVDCRST_MAG03</strain>
    </source>
</reference>
<proteinExistence type="predicted"/>
<gene>
    <name evidence="2" type="ORF">AVDCRST_MAG03-1474</name>
</gene>
<evidence type="ECO:0000313" key="2">
    <source>
        <dbReference type="EMBL" id="CAA9405046.1"/>
    </source>
</evidence>
<organism evidence="2">
    <name type="scientific">uncultured Rubrobacteraceae bacterium</name>
    <dbReference type="NCBI Taxonomy" id="349277"/>
    <lineage>
        <taxon>Bacteria</taxon>
        <taxon>Bacillati</taxon>
        <taxon>Actinomycetota</taxon>
        <taxon>Rubrobacteria</taxon>
        <taxon>Rubrobacterales</taxon>
        <taxon>Rubrobacteraceae</taxon>
        <taxon>environmental samples</taxon>
    </lineage>
</organism>
<protein>
    <recommendedName>
        <fullName evidence="3">Polysaccharide chain length determinant N-terminal domain-containing protein</fullName>
    </recommendedName>
</protein>
<keyword evidence="1" id="KW-0812">Transmembrane</keyword>
<dbReference type="GO" id="GO:0005886">
    <property type="term" value="C:plasma membrane"/>
    <property type="evidence" value="ECO:0007669"/>
    <property type="project" value="TreeGrafter"/>
</dbReference>
<feature type="transmembrane region" description="Helical" evidence="1">
    <location>
        <begin position="31"/>
        <end position="50"/>
    </location>
</feature>
<dbReference type="AlphaFoldDB" id="A0A6J4PA00"/>
<accession>A0A6J4PA00</accession>
<dbReference type="EMBL" id="CADCUT010000088">
    <property type="protein sequence ID" value="CAA9405046.1"/>
    <property type="molecule type" value="Genomic_DNA"/>
</dbReference>
<dbReference type="PANTHER" id="PTHR32309">
    <property type="entry name" value="TYROSINE-PROTEIN KINASE"/>
    <property type="match status" value="1"/>
</dbReference>
<feature type="transmembrane region" description="Helical" evidence="1">
    <location>
        <begin position="187"/>
        <end position="207"/>
    </location>
</feature>
<dbReference type="InterPro" id="IPR050445">
    <property type="entry name" value="Bact_polysacc_biosynth/exp"/>
</dbReference>
<keyword evidence="1" id="KW-0472">Membrane</keyword>
<sequence>MTSTDRRGWQDGRRDATTLAEVLHVLRGRRLLVVGASLVLAGVALLFGLFRGPAYTAEAVVGFTPQQMPDDENARLAFAQEVFSAITSPGSFSEGVKAEAGWHGGSEEFRNRLDPGVTVTGGGGMEMRVAFSGREPEAAARVANAYAETFALEAGRLGGGQLSGGTGIADARVMRRAVPSEGSGPPAVLYAAVAAGVGLLLGGGAALSLEGRAGGWRDVRDAEVTLKAPVLGAIPDYSRAENEG</sequence>
<name>A0A6J4PA00_9ACTN</name>